<protein>
    <submittedName>
        <fullName evidence="2">Uncharacterized protein</fullName>
    </submittedName>
</protein>
<proteinExistence type="predicted"/>
<sequence length="142" mass="15932">MGTSSFWLRREREKTREITRLPPSLHGGEMRPPRLDPRPGVKFQFPSRGLSVPPILSPPPRRRRRWTGAGNGAGARRAPGRLLGGQEALKCTLREALCPRHAHTHRKVNDVRRTPAPTGTPMQKHNNKINLVRPELVGLLPS</sequence>
<feature type="compositionally biased region" description="Basic and acidic residues" evidence="1">
    <location>
        <begin position="28"/>
        <end position="39"/>
    </location>
</feature>
<organism evidence="2 3">
    <name type="scientific">Aldrovandia affinis</name>
    <dbReference type="NCBI Taxonomy" id="143900"/>
    <lineage>
        <taxon>Eukaryota</taxon>
        <taxon>Metazoa</taxon>
        <taxon>Chordata</taxon>
        <taxon>Craniata</taxon>
        <taxon>Vertebrata</taxon>
        <taxon>Euteleostomi</taxon>
        <taxon>Actinopterygii</taxon>
        <taxon>Neopterygii</taxon>
        <taxon>Teleostei</taxon>
        <taxon>Notacanthiformes</taxon>
        <taxon>Halosauridae</taxon>
        <taxon>Aldrovandia</taxon>
    </lineage>
</organism>
<evidence type="ECO:0000256" key="1">
    <source>
        <dbReference type="SAM" id="MobiDB-lite"/>
    </source>
</evidence>
<keyword evidence="3" id="KW-1185">Reference proteome</keyword>
<evidence type="ECO:0000313" key="3">
    <source>
        <dbReference type="Proteomes" id="UP001221898"/>
    </source>
</evidence>
<reference evidence="2" key="1">
    <citation type="journal article" date="2023" name="Science">
        <title>Genome structures resolve the early diversification of teleost fishes.</title>
        <authorList>
            <person name="Parey E."/>
            <person name="Louis A."/>
            <person name="Montfort J."/>
            <person name="Bouchez O."/>
            <person name="Roques C."/>
            <person name="Iampietro C."/>
            <person name="Lluch J."/>
            <person name="Castinel A."/>
            <person name="Donnadieu C."/>
            <person name="Desvignes T."/>
            <person name="Floi Bucao C."/>
            <person name="Jouanno E."/>
            <person name="Wen M."/>
            <person name="Mejri S."/>
            <person name="Dirks R."/>
            <person name="Jansen H."/>
            <person name="Henkel C."/>
            <person name="Chen W.J."/>
            <person name="Zahm M."/>
            <person name="Cabau C."/>
            <person name="Klopp C."/>
            <person name="Thompson A.W."/>
            <person name="Robinson-Rechavi M."/>
            <person name="Braasch I."/>
            <person name="Lecointre G."/>
            <person name="Bobe J."/>
            <person name="Postlethwait J.H."/>
            <person name="Berthelot C."/>
            <person name="Roest Crollius H."/>
            <person name="Guiguen Y."/>
        </authorList>
    </citation>
    <scope>NUCLEOTIDE SEQUENCE</scope>
    <source>
        <strain evidence="2">NC1722</strain>
    </source>
</reference>
<evidence type="ECO:0000313" key="2">
    <source>
        <dbReference type="EMBL" id="KAJ8393634.1"/>
    </source>
</evidence>
<dbReference type="AlphaFoldDB" id="A0AAD7S0D9"/>
<name>A0AAD7S0D9_9TELE</name>
<comment type="caution">
    <text evidence="2">The sequence shown here is derived from an EMBL/GenBank/DDBJ whole genome shotgun (WGS) entry which is preliminary data.</text>
</comment>
<gene>
    <name evidence="2" type="ORF">AAFF_G00058530</name>
</gene>
<feature type="compositionally biased region" description="Basic and acidic residues" evidence="1">
    <location>
        <begin position="8"/>
        <end position="19"/>
    </location>
</feature>
<dbReference type="EMBL" id="JAINUG010000135">
    <property type="protein sequence ID" value="KAJ8393634.1"/>
    <property type="molecule type" value="Genomic_DNA"/>
</dbReference>
<feature type="region of interest" description="Disordered" evidence="1">
    <location>
        <begin position="1"/>
        <end position="79"/>
    </location>
</feature>
<accession>A0AAD7S0D9</accession>
<dbReference type="Proteomes" id="UP001221898">
    <property type="component" value="Unassembled WGS sequence"/>
</dbReference>